<sequence length="299" mass="33468">MTPEPEDYGQHVSDNDYELPPPDILQPEETNDRPSRPSRAERPVVSTLANIVSTFADFLIVAIHTILYERQIYSPDLFISTRAYNHPVRQARHPALCKWIQDAVDACSAQITEVWFPTAIVPKTYRYIDDSVRHLKGKASKISLVVLSPNDFEPLERFVWDVSSFPRVPTAEQHTPFQSHEDPTALSGAILADIEEQLRASLGKISLASARLSKLPQECTFTISIELKEDAPAPVGHTSPWVPSEERPVSKKTCEKAPLVRTSGSKTTPIRTVEAGALFMEMWIEESKLKEKAVSSLKP</sequence>
<dbReference type="Pfam" id="PF02301">
    <property type="entry name" value="HORMA"/>
    <property type="match status" value="1"/>
</dbReference>
<dbReference type="PANTHER" id="PTHR11842">
    <property type="entry name" value="MITOTIC SPINDLE ASSEMBLY CHECKPOINT PROTEIN MAD2"/>
    <property type="match status" value="1"/>
</dbReference>
<feature type="region of interest" description="Disordered" evidence="2">
    <location>
        <begin position="234"/>
        <end position="263"/>
    </location>
</feature>
<evidence type="ECO:0000256" key="2">
    <source>
        <dbReference type="SAM" id="MobiDB-lite"/>
    </source>
</evidence>
<organism evidence="4 5">
    <name type="scientific">Terfezia boudieri ATCC MYA-4762</name>
    <dbReference type="NCBI Taxonomy" id="1051890"/>
    <lineage>
        <taxon>Eukaryota</taxon>
        <taxon>Fungi</taxon>
        <taxon>Dikarya</taxon>
        <taxon>Ascomycota</taxon>
        <taxon>Pezizomycotina</taxon>
        <taxon>Pezizomycetes</taxon>
        <taxon>Pezizales</taxon>
        <taxon>Pezizaceae</taxon>
        <taxon>Terfezia</taxon>
    </lineage>
</organism>
<comment type="similarity">
    <text evidence="1">Belongs to the MAD2 family.</text>
</comment>
<reference evidence="4 5" key="1">
    <citation type="journal article" date="2018" name="Nat. Ecol. Evol.">
        <title>Pezizomycetes genomes reveal the molecular basis of ectomycorrhizal truffle lifestyle.</title>
        <authorList>
            <person name="Murat C."/>
            <person name="Payen T."/>
            <person name="Noel B."/>
            <person name="Kuo A."/>
            <person name="Morin E."/>
            <person name="Chen J."/>
            <person name="Kohler A."/>
            <person name="Krizsan K."/>
            <person name="Balestrini R."/>
            <person name="Da Silva C."/>
            <person name="Montanini B."/>
            <person name="Hainaut M."/>
            <person name="Levati E."/>
            <person name="Barry K.W."/>
            <person name="Belfiori B."/>
            <person name="Cichocki N."/>
            <person name="Clum A."/>
            <person name="Dockter R.B."/>
            <person name="Fauchery L."/>
            <person name="Guy J."/>
            <person name="Iotti M."/>
            <person name="Le Tacon F."/>
            <person name="Lindquist E.A."/>
            <person name="Lipzen A."/>
            <person name="Malagnac F."/>
            <person name="Mello A."/>
            <person name="Molinier V."/>
            <person name="Miyauchi S."/>
            <person name="Poulain J."/>
            <person name="Riccioni C."/>
            <person name="Rubini A."/>
            <person name="Sitrit Y."/>
            <person name="Splivallo R."/>
            <person name="Traeger S."/>
            <person name="Wang M."/>
            <person name="Zifcakova L."/>
            <person name="Wipf D."/>
            <person name="Zambonelli A."/>
            <person name="Paolocci F."/>
            <person name="Nowrousian M."/>
            <person name="Ottonello S."/>
            <person name="Baldrian P."/>
            <person name="Spatafora J.W."/>
            <person name="Henrissat B."/>
            <person name="Nagy L.G."/>
            <person name="Aury J.M."/>
            <person name="Wincker P."/>
            <person name="Grigoriev I.V."/>
            <person name="Bonfante P."/>
            <person name="Martin F.M."/>
        </authorList>
    </citation>
    <scope>NUCLEOTIDE SEQUENCE [LARGE SCALE GENOMIC DNA]</scope>
    <source>
        <strain evidence="4 5">ATCC MYA-4762</strain>
    </source>
</reference>
<keyword evidence="5" id="KW-1185">Reference proteome</keyword>
<evidence type="ECO:0000313" key="4">
    <source>
        <dbReference type="EMBL" id="RPB19572.1"/>
    </source>
</evidence>
<dbReference type="PANTHER" id="PTHR11842:SF10">
    <property type="entry name" value="MITOTIC SPINDLE ASSEMBLY CHECKPOINT PROTEIN MAD2B"/>
    <property type="match status" value="1"/>
</dbReference>
<protein>
    <submittedName>
        <fullName evidence="4">DNA-binding protein</fullName>
    </submittedName>
</protein>
<dbReference type="OrthoDB" id="21254at2759"/>
<evidence type="ECO:0000259" key="3">
    <source>
        <dbReference type="PROSITE" id="PS50815"/>
    </source>
</evidence>
<evidence type="ECO:0000313" key="5">
    <source>
        <dbReference type="Proteomes" id="UP000267821"/>
    </source>
</evidence>
<evidence type="ECO:0000256" key="1">
    <source>
        <dbReference type="ARBA" id="ARBA00010348"/>
    </source>
</evidence>
<feature type="domain" description="HORMA" evidence="3">
    <location>
        <begin position="49"/>
        <end position="284"/>
    </location>
</feature>
<dbReference type="STRING" id="1051890.A0A3N4LDM3"/>
<dbReference type="InterPro" id="IPR036570">
    <property type="entry name" value="HORMA_dom_sf"/>
</dbReference>
<dbReference type="GO" id="GO:0016035">
    <property type="term" value="C:zeta DNA polymerase complex"/>
    <property type="evidence" value="ECO:0007669"/>
    <property type="project" value="TreeGrafter"/>
</dbReference>
<feature type="compositionally biased region" description="Basic and acidic residues" evidence="2">
    <location>
        <begin position="244"/>
        <end position="255"/>
    </location>
</feature>
<feature type="compositionally biased region" description="Basic and acidic residues" evidence="2">
    <location>
        <begin position="30"/>
        <end position="42"/>
    </location>
</feature>
<dbReference type="Proteomes" id="UP000267821">
    <property type="component" value="Unassembled WGS sequence"/>
</dbReference>
<dbReference type="GO" id="GO:0003677">
    <property type="term" value="F:DNA binding"/>
    <property type="evidence" value="ECO:0007669"/>
    <property type="project" value="UniProtKB-KW"/>
</dbReference>
<dbReference type="PROSITE" id="PS50815">
    <property type="entry name" value="HORMA"/>
    <property type="match status" value="1"/>
</dbReference>
<proteinExistence type="inferred from homology"/>
<dbReference type="Gene3D" id="3.30.900.10">
    <property type="entry name" value="HORMA domain"/>
    <property type="match status" value="1"/>
</dbReference>
<feature type="region of interest" description="Disordered" evidence="2">
    <location>
        <begin position="1"/>
        <end position="42"/>
    </location>
</feature>
<dbReference type="InterPro" id="IPR045091">
    <property type="entry name" value="Mad2-like"/>
</dbReference>
<dbReference type="AlphaFoldDB" id="A0A3N4LDM3"/>
<dbReference type="InParanoid" id="A0A3N4LDM3"/>
<dbReference type="SUPFAM" id="SSF56019">
    <property type="entry name" value="The spindle assembly checkpoint protein mad2"/>
    <property type="match status" value="1"/>
</dbReference>
<name>A0A3N4LDM3_9PEZI</name>
<keyword evidence="4" id="KW-0238">DNA-binding</keyword>
<dbReference type="EMBL" id="ML121587">
    <property type="protein sequence ID" value="RPB19572.1"/>
    <property type="molecule type" value="Genomic_DNA"/>
</dbReference>
<gene>
    <name evidence="4" type="ORF">L211DRAFT_842473</name>
</gene>
<dbReference type="InterPro" id="IPR003511">
    <property type="entry name" value="HORMA_dom"/>
</dbReference>
<accession>A0A3N4LDM3</accession>